<dbReference type="STRING" id="1111738.GCA_000427905_03482"/>
<reference evidence="2 4" key="3">
    <citation type="journal article" date="2021" name="BMC Genomics">
        <title>Genome-resolved metagenome and metatranscriptome analyses of thermophilic composting reveal key bacterial players and their metabolic interactions.</title>
        <authorList>
            <person name="Braga L.P.P."/>
            <person name="Pereira R.V."/>
            <person name="Martins L.F."/>
            <person name="Moura L.M.S."/>
            <person name="Sanchez F.B."/>
            <person name="Patane J.S.L."/>
            <person name="da Silva A.M."/>
            <person name="Setubal J.C."/>
        </authorList>
    </citation>
    <scope>NUCLEOTIDE SEQUENCE [LARGE SCALE GENOMIC DNA]</scope>
    <source>
        <strain evidence="2">ZC4RG45</strain>
    </source>
</reference>
<feature type="compositionally biased region" description="Basic and acidic residues" evidence="1">
    <location>
        <begin position="1"/>
        <end position="15"/>
    </location>
</feature>
<dbReference type="AlphaFoldDB" id="A0A2W4JKT5"/>
<evidence type="ECO:0000313" key="2">
    <source>
        <dbReference type="EMBL" id="MFO7191703.1"/>
    </source>
</evidence>
<accession>A0A2W4JKT5</accession>
<feature type="region of interest" description="Disordered" evidence="1">
    <location>
        <begin position="1"/>
        <end position="45"/>
    </location>
</feature>
<dbReference type="EMBL" id="QGUI01000593">
    <property type="protein sequence ID" value="PZM94387.1"/>
    <property type="molecule type" value="Genomic_DNA"/>
</dbReference>
<name>A0A2W4JKT5_9PSEU</name>
<evidence type="ECO:0000313" key="3">
    <source>
        <dbReference type="EMBL" id="PZM94387.1"/>
    </source>
</evidence>
<proteinExistence type="predicted"/>
<gene>
    <name evidence="2" type="ORF">DIU77_005625</name>
    <name evidence="3" type="ORF">DIU77_14310</name>
</gene>
<protein>
    <submittedName>
        <fullName evidence="3">Uncharacterized protein</fullName>
    </submittedName>
</protein>
<reference evidence="2" key="4">
    <citation type="submission" date="2023-08" db="EMBL/GenBank/DDBJ databases">
        <authorList>
            <person name="Guima S.E.S."/>
            <person name="Martins L.F."/>
            <person name="Silva A.M."/>
            <person name="Setubal J.C."/>
        </authorList>
    </citation>
    <scope>NUCLEOTIDE SEQUENCE</scope>
    <source>
        <strain evidence="2">ZC4RG45</strain>
    </source>
</reference>
<reference evidence="2" key="2">
    <citation type="submission" date="2018-05" db="EMBL/GenBank/DDBJ databases">
        <authorList>
            <person name="Moura L."/>
            <person name="Setubal J.C."/>
        </authorList>
    </citation>
    <scope>NUCLEOTIDE SEQUENCE</scope>
    <source>
        <strain evidence="2">ZC4RG45</strain>
    </source>
</reference>
<dbReference type="EMBL" id="QGUI02000045">
    <property type="protein sequence ID" value="MFO7191703.1"/>
    <property type="molecule type" value="Genomic_DNA"/>
</dbReference>
<sequence length="59" mass="6552">MTEEYGDHAFDKPEADSLDQQRPTRPEPAVEPAGQFEASDGDLADQATVVRLDEDDFVE</sequence>
<dbReference type="Proteomes" id="UP000249324">
    <property type="component" value="Unassembled WGS sequence"/>
</dbReference>
<evidence type="ECO:0000313" key="4">
    <source>
        <dbReference type="Proteomes" id="UP000249324"/>
    </source>
</evidence>
<comment type="caution">
    <text evidence="3">The sequence shown here is derived from an EMBL/GenBank/DDBJ whole genome shotgun (WGS) entry which is preliminary data.</text>
</comment>
<organism evidence="3">
    <name type="scientific">Thermocrispum agreste</name>
    <dbReference type="NCBI Taxonomy" id="37925"/>
    <lineage>
        <taxon>Bacteria</taxon>
        <taxon>Bacillati</taxon>
        <taxon>Actinomycetota</taxon>
        <taxon>Actinomycetes</taxon>
        <taxon>Pseudonocardiales</taxon>
        <taxon>Pseudonocardiaceae</taxon>
        <taxon>Thermocrispum</taxon>
    </lineage>
</organism>
<evidence type="ECO:0000256" key="1">
    <source>
        <dbReference type="SAM" id="MobiDB-lite"/>
    </source>
</evidence>
<reference evidence="3" key="1">
    <citation type="submission" date="2018-05" db="EMBL/GenBank/DDBJ databases">
        <authorList>
            <person name="Lanie J.A."/>
            <person name="Ng W.-L."/>
            <person name="Kazmierczak K.M."/>
            <person name="Andrzejewski T.M."/>
            <person name="Davidsen T.M."/>
            <person name="Wayne K.J."/>
            <person name="Tettelin H."/>
            <person name="Glass J.I."/>
            <person name="Rusch D."/>
            <person name="Podicherti R."/>
            <person name="Tsui H.-C.T."/>
            <person name="Winkler M.E."/>
        </authorList>
    </citation>
    <scope>NUCLEOTIDE SEQUENCE</scope>
    <source>
        <strain evidence="3">ZC4RG45</strain>
    </source>
</reference>